<accession>A0A447IT89</accession>
<protein>
    <recommendedName>
        <fullName evidence="1">Transposase DDE domain-containing protein</fullName>
    </recommendedName>
</protein>
<dbReference type="PANTHER" id="PTHR33408">
    <property type="entry name" value="TRANSPOSASE"/>
    <property type="match status" value="1"/>
</dbReference>
<proteinExistence type="predicted"/>
<reference evidence="2 3" key="1">
    <citation type="submission" date="2018-12" db="EMBL/GenBank/DDBJ databases">
        <authorList>
            <person name="Criscuolo A."/>
        </authorList>
    </citation>
    <scope>NUCLEOTIDE SEQUENCE [LARGE SCALE GENOMIC DNA]</scope>
    <source>
        <strain evidence="2">ACIP1116241</strain>
    </source>
</reference>
<dbReference type="Pfam" id="PF13751">
    <property type="entry name" value="DDE_Tnp_1_6"/>
    <property type="match status" value="1"/>
</dbReference>
<evidence type="ECO:0000313" key="3">
    <source>
        <dbReference type="Proteomes" id="UP000270743"/>
    </source>
</evidence>
<feature type="domain" description="Transposase DDE" evidence="1">
    <location>
        <begin position="4"/>
        <end position="49"/>
    </location>
</feature>
<gene>
    <name evidence="2" type="ORF">PARHAE_03929</name>
</gene>
<evidence type="ECO:0000313" key="2">
    <source>
        <dbReference type="EMBL" id="VDS10711.1"/>
    </source>
</evidence>
<dbReference type="AlphaFoldDB" id="A0A447IT89"/>
<dbReference type="EMBL" id="UZWE01000074">
    <property type="protein sequence ID" value="VDS10711.1"/>
    <property type="molecule type" value="Genomic_DNA"/>
</dbReference>
<evidence type="ECO:0000259" key="1">
    <source>
        <dbReference type="Pfam" id="PF13751"/>
    </source>
</evidence>
<organism evidence="2 3">
    <name type="scientific">Paracoccus haematequi</name>
    <dbReference type="NCBI Taxonomy" id="2491866"/>
    <lineage>
        <taxon>Bacteria</taxon>
        <taxon>Pseudomonadati</taxon>
        <taxon>Pseudomonadota</taxon>
        <taxon>Alphaproteobacteria</taxon>
        <taxon>Rhodobacterales</taxon>
        <taxon>Paracoccaceae</taxon>
        <taxon>Paracoccus</taxon>
    </lineage>
</organism>
<dbReference type="InterPro" id="IPR025668">
    <property type="entry name" value="Tnp_DDE_dom"/>
</dbReference>
<dbReference type="Proteomes" id="UP000270743">
    <property type="component" value="Unassembled WGS sequence"/>
</dbReference>
<keyword evidence="3" id="KW-1185">Reference proteome</keyword>
<dbReference type="PANTHER" id="PTHR33408:SF2">
    <property type="entry name" value="TRANSPOSASE DDE DOMAIN-CONTAINING PROTEIN"/>
    <property type="match status" value="1"/>
</dbReference>
<sequence>MRIRRFTVEHPFGTIKAWMGHTHFLTRGFVNVRTEMALNVLAYNIKRMVFLIGIRDLMAAIPG</sequence>
<name>A0A447IT89_9RHOB</name>